<keyword evidence="2" id="KW-1185">Reference proteome</keyword>
<evidence type="ECO:0000313" key="1">
    <source>
        <dbReference type="EMBL" id="KVI07092.1"/>
    </source>
</evidence>
<proteinExistence type="predicted"/>
<sequence length="235" mass="26843">MFHYFSPDDQCFDDLYHSQKPNPFLISTVSDYDLGGEGDLFKAPEPIIEQPLVTLDHMTSAMSLILCGEEVVSHESLQSDDFPSNPFFEYKYILANEASSPSEVLNFEFPTTKDDMEESLHPPESITKSATSISLGSVDGAQIRPSCVNFNEIELKEVRGMRRVSSEGYIKLQLIGDHQTAETRSQKLSRYRDKKTKRNFVRLQEGVGRRSATDQRKVCQDRRNRYLDEKVIKGF</sequence>
<evidence type="ECO:0008006" key="3">
    <source>
        <dbReference type="Google" id="ProtNLM"/>
    </source>
</evidence>
<reference evidence="1 2" key="1">
    <citation type="journal article" date="2016" name="Sci. Rep.">
        <title>The genome sequence of the outbreeding globe artichoke constructed de novo incorporating a phase-aware low-pass sequencing strategy of F1 progeny.</title>
        <authorList>
            <person name="Scaglione D."/>
            <person name="Reyes-Chin-Wo S."/>
            <person name="Acquadro A."/>
            <person name="Froenicke L."/>
            <person name="Portis E."/>
            <person name="Beitel C."/>
            <person name="Tirone M."/>
            <person name="Mauro R."/>
            <person name="Lo Monaco A."/>
            <person name="Mauromicale G."/>
            <person name="Faccioli P."/>
            <person name="Cattivelli L."/>
            <person name="Rieseberg L."/>
            <person name="Michelmore R."/>
            <person name="Lanteri S."/>
        </authorList>
    </citation>
    <scope>NUCLEOTIDE SEQUENCE [LARGE SCALE GENOMIC DNA]</scope>
    <source>
        <strain evidence="1">2C</strain>
    </source>
</reference>
<evidence type="ECO:0000313" key="2">
    <source>
        <dbReference type="Proteomes" id="UP000243975"/>
    </source>
</evidence>
<dbReference type="STRING" id="59895.A0A103YDH7"/>
<organism evidence="1 2">
    <name type="scientific">Cynara cardunculus var. scolymus</name>
    <name type="common">Globe artichoke</name>
    <name type="synonym">Cynara scolymus</name>
    <dbReference type="NCBI Taxonomy" id="59895"/>
    <lineage>
        <taxon>Eukaryota</taxon>
        <taxon>Viridiplantae</taxon>
        <taxon>Streptophyta</taxon>
        <taxon>Embryophyta</taxon>
        <taxon>Tracheophyta</taxon>
        <taxon>Spermatophyta</taxon>
        <taxon>Magnoliopsida</taxon>
        <taxon>eudicotyledons</taxon>
        <taxon>Gunneridae</taxon>
        <taxon>Pentapetalae</taxon>
        <taxon>asterids</taxon>
        <taxon>campanulids</taxon>
        <taxon>Asterales</taxon>
        <taxon>Asteraceae</taxon>
        <taxon>Carduoideae</taxon>
        <taxon>Cardueae</taxon>
        <taxon>Carduinae</taxon>
        <taxon>Cynara</taxon>
    </lineage>
</organism>
<name>A0A103YDH7_CYNCS</name>
<dbReference type="EMBL" id="LEKV01001524">
    <property type="protein sequence ID" value="KVI07092.1"/>
    <property type="molecule type" value="Genomic_DNA"/>
</dbReference>
<accession>A0A103YDH7</accession>
<comment type="caution">
    <text evidence="1">The sequence shown here is derived from an EMBL/GenBank/DDBJ whole genome shotgun (WGS) entry which is preliminary data.</text>
</comment>
<gene>
    <name evidence="1" type="ORF">Ccrd_014549</name>
</gene>
<dbReference type="Gramene" id="KVI07092">
    <property type="protein sequence ID" value="KVI07092"/>
    <property type="gene ID" value="Ccrd_014549"/>
</dbReference>
<dbReference type="AlphaFoldDB" id="A0A103YDH7"/>
<dbReference type="Proteomes" id="UP000243975">
    <property type="component" value="Unassembled WGS sequence"/>
</dbReference>
<dbReference type="OMA" id="MDMAQHE"/>
<protein>
    <recommendedName>
        <fullName evidence="3">CCT domain-containing protein</fullName>
    </recommendedName>
</protein>